<dbReference type="CDD" id="cd01204">
    <property type="entry name" value="PTB_IRS"/>
    <property type="match status" value="1"/>
</dbReference>
<dbReference type="PANTHER" id="PTHR10614:SF14">
    <property type="entry name" value="INSULIN RECEPTOR SUBSTRATE 1"/>
    <property type="match status" value="1"/>
</dbReference>
<evidence type="ECO:0008006" key="7">
    <source>
        <dbReference type="Google" id="ProtNLM"/>
    </source>
</evidence>
<reference evidence="5" key="2">
    <citation type="submission" date="2025-09" db="UniProtKB">
        <authorList>
            <consortium name="Ensembl"/>
        </authorList>
    </citation>
    <scope>IDENTIFICATION</scope>
</reference>
<dbReference type="GO" id="GO:0043548">
    <property type="term" value="F:phosphatidylinositol 3-kinase binding"/>
    <property type="evidence" value="ECO:0007669"/>
    <property type="project" value="TreeGrafter"/>
</dbReference>
<dbReference type="GO" id="GO:0005158">
    <property type="term" value="F:insulin receptor binding"/>
    <property type="evidence" value="ECO:0007669"/>
    <property type="project" value="InterPro"/>
</dbReference>
<evidence type="ECO:0000256" key="1">
    <source>
        <dbReference type="ARBA" id="ARBA00022553"/>
    </source>
</evidence>
<dbReference type="GO" id="GO:0005886">
    <property type="term" value="C:plasma membrane"/>
    <property type="evidence" value="ECO:0007669"/>
    <property type="project" value="TreeGrafter"/>
</dbReference>
<evidence type="ECO:0000313" key="6">
    <source>
        <dbReference type="Proteomes" id="UP000694545"/>
    </source>
</evidence>
<feature type="region of interest" description="Disordered" evidence="2">
    <location>
        <begin position="258"/>
        <end position="325"/>
    </location>
</feature>
<dbReference type="GO" id="GO:0005829">
    <property type="term" value="C:cytosol"/>
    <property type="evidence" value="ECO:0007669"/>
    <property type="project" value="TreeGrafter"/>
</dbReference>
<dbReference type="SMART" id="SM01244">
    <property type="entry name" value="IRS"/>
    <property type="match status" value="1"/>
</dbReference>
<dbReference type="Ensembl" id="ENSVKKT00000022643.1">
    <property type="protein sequence ID" value="ENSVKKP00000022093.1"/>
    <property type="gene ID" value="ENSVKKG00000014754.1"/>
</dbReference>
<dbReference type="PROSITE" id="PS50003">
    <property type="entry name" value="PH_DOMAIN"/>
    <property type="match status" value="1"/>
</dbReference>
<accession>A0A8D2LI67</accession>
<reference evidence="5" key="1">
    <citation type="submission" date="2025-08" db="UniProtKB">
        <authorList>
            <consortium name="Ensembl"/>
        </authorList>
    </citation>
    <scope>IDENTIFICATION</scope>
</reference>
<evidence type="ECO:0000259" key="4">
    <source>
        <dbReference type="PROSITE" id="PS51064"/>
    </source>
</evidence>
<protein>
    <recommendedName>
        <fullName evidence="7">Insulin receptor substrate 1</fullName>
    </recommendedName>
</protein>
<dbReference type="Proteomes" id="UP000694545">
    <property type="component" value="Unplaced"/>
</dbReference>
<dbReference type="InterPro" id="IPR002404">
    <property type="entry name" value="IRS_PTB"/>
</dbReference>
<dbReference type="AlphaFoldDB" id="A0A8D2LI67"/>
<dbReference type="SMART" id="SM00310">
    <property type="entry name" value="PTBI"/>
    <property type="match status" value="1"/>
</dbReference>
<dbReference type="GO" id="GO:0008286">
    <property type="term" value="P:insulin receptor signaling pathway"/>
    <property type="evidence" value="ECO:0007669"/>
    <property type="project" value="InterPro"/>
</dbReference>
<dbReference type="SMART" id="SM00233">
    <property type="entry name" value="PH"/>
    <property type="match status" value="1"/>
</dbReference>
<proteinExistence type="predicted"/>
<dbReference type="CDD" id="cd01257">
    <property type="entry name" value="PH_IRS"/>
    <property type="match status" value="1"/>
</dbReference>
<sequence length="325" mass="34648">VAPAATDPSPGAHAGSCAGPAGPADVRLCGYLRKQKSHHRRFFVLRRASEGGPARLEYYENEKKFRAGGAGARPKRTFPLASALNINKRVDARYRHLVVLYGRDGTFGVAAESAEQQEEWFAALLEAAQEAAGGDQEAAPVPGPAFREVWQVAVRPRGLGHAKSLAGLYLLCLAERSVALVRSGSAVAAVLLQLLSVRRCGHAENYFFLEVGRSAATGPGELWMQVEDPVVARHMHETILEAMKALSDEFRARGKSLARASTPISVPARRQPPSAPPASQAAFPWRPRAPEGPPSLSRSPGAPGPKGATRKGAQPSPWTHGGTRA</sequence>
<dbReference type="Pfam" id="PF02174">
    <property type="entry name" value="IRS"/>
    <property type="match status" value="1"/>
</dbReference>
<dbReference type="PROSITE" id="PS51064">
    <property type="entry name" value="IRS_PTB"/>
    <property type="match status" value="1"/>
</dbReference>
<dbReference type="OMA" id="TITNEFE"/>
<name>A0A8D2LI67_VARKO</name>
<evidence type="ECO:0000256" key="2">
    <source>
        <dbReference type="SAM" id="MobiDB-lite"/>
    </source>
</evidence>
<dbReference type="PRINTS" id="PR00628">
    <property type="entry name" value="INSULINRSI"/>
</dbReference>
<dbReference type="InterPro" id="IPR011993">
    <property type="entry name" value="PH-like_dom_sf"/>
</dbReference>
<feature type="compositionally biased region" description="Low complexity" evidence="2">
    <location>
        <begin position="267"/>
        <end position="282"/>
    </location>
</feature>
<feature type="domain" description="IRS-type PTB" evidence="4">
    <location>
        <begin position="146"/>
        <end position="250"/>
    </location>
</feature>
<dbReference type="PANTHER" id="PTHR10614">
    <property type="entry name" value="INSULIN RECEPTOR SUBSTRATE"/>
    <property type="match status" value="1"/>
</dbReference>
<keyword evidence="6" id="KW-1185">Reference proteome</keyword>
<dbReference type="SUPFAM" id="SSF50729">
    <property type="entry name" value="PH domain-like"/>
    <property type="match status" value="2"/>
</dbReference>
<dbReference type="InterPro" id="IPR001849">
    <property type="entry name" value="PH_domain"/>
</dbReference>
<feature type="domain" description="PH" evidence="3">
    <location>
        <begin position="25"/>
        <end position="129"/>
    </location>
</feature>
<evidence type="ECO:0000259" key="3">
    <source>
        <dbReference type="PROSITE" id="PS50003"/>
    </source>
</evidence>
<evidence type="ECO:0000313" key="5">
    <source>
        <dbReference type="Ensembl" id="ENSVKKP00000022093.1"/>
    </source>
</evidence>
<keyword evidence="1" id="KW-0597">Phosphoprotein</keyword>
<dbReference type="InterPro" id="IPR039011">
    <property type="entry name" value="IRS"/>
</dbReference>
<dbReference type="Gene3D" id="2.30.29.30">
    <property type="entry name" value="Pleckstrin-homology domain (PH domain)/Phosphotyrosine-binding domain (PTB)"/>
    <property type="match status" value="2"/>
</dbReference>
<dbReference type="Pfam" id="PF00169">
    <property type="entry name" value="PH"/>
    <property type="match status" value="1"/>
</dbReference>
<organism evidence="5 6">
    <name type="scientific">Varanus komodoensis</name>
    <name type="common">Komodo dragon</name>
    <dbReference type="NCBI Taxonomy" id="61221"/>
    <lineage>
        <taxon>Eukaryota</taxon>
        <taxon>Metazoa</taxon>
        <taxon>Chordata</taxon>
        <taxon>Craniata</taxon>
        <taxon>Vertebrata</taxon>
        <taxon>Euteleostomi</taxon>
        <taxon>Lepidosauria</taxon>
        <taxon>Squamata</taxon>
        <taxon>Bifurcata</taxon>
        <taxon>Unidentata</taxon>
        <taxon>Episquamata</taxon>
        <taxon>Toxicofera</taxon>
        <taxon>Anguimorpha</taxon>
        <taxon>Paleoanguimorpha</taxon>
        <taxon>Varanoidea</taxon>
        <taxon>Varanidae</taxon>
        <taxon>Varanus</taxon>
    </lineage>
</organism>